<keyword evidence="9" id="KW-1185">Reference proteome</keyword>
<evidence type="ECO:0000313" key="8">
    <source>
        <dbReference type="Proteomes" id="UP000285295"/>
    </source>
</evidence>
<evidence type="ECO:0000313" key="6">
    <source>
        <dbReference type="Proteomes" id="UP000284451"/>
    </source>
</evidence>
<gene>
    <name evidence="4" type="ORF">D2T29_13060</name>
    <name evidence="3" type="ORF">D2T30_07845</name>
    <name evidence="5" type="ORF">D2T31_04540</name>
    <name evidence="2" type="ORF">D2T33_09870</name>
</gene>
<sequence length="128" mass="13944">MQTEATLPPTGADISVDSSLISGKTIQGTKVFSPAGDELGHIEDIMIDAASGKVVYGILQFGGFFGIGSDTHPIPFGRLRYDSGLHGYVTDLTQADLEGAPPAADTWRSDRDWEKRTYDYYGLPPYWI</sequence>
<dbReference type="PANTHER" id="PTHR36505">
    <property type="entry name" value="BLR1072 PROTEIN"/>
    <property type="match status" value="1"/>
</dbReference>
<dbReference type="Proteomes" id="UP000285710">
    <property type="component" value="Unassembled WGS sequence"/>
</dbReference>
<evidence type="ECO:0000313" key="2">
    <source>
        <dbReference type="EMBL" id="RWR11990.1"/>
    </source>
</evidence>
<dbReference type="PANTHER" id="PTHR36505:SF1">
    <property type="entry name" value="BLR1072 PROTEIN"/>
    <property type="match status" value="1"/>
</dbReference>
<dbReference type="EMBL" id="SAUX01000004">
    <property type="protein sequence ID" value="RWR31280.1"/>
    <property type="molecule type" value="Genomic_DNA"/>
</dbReference>
<dbReference type="Gene3D" id="2.30.30.240">
    <property type="entry name" value="PRC-barrel domain"/>
    <property type="match status" value="1"/>
</dbReference>
<feature type="domain" description="PRC-barrel" evidence="1">
    <location>
        <begin position="22"/>
        <end position="94"/>
    </location>
</feature>
<proteinExistence type="predicted"/>
<dbReference type="RefSeq" id="WP_128181313.1">
    <property type="nucleotide sequence ID" value="NZ_JBHRSO010000055.1"/>
</dbReference>
<dbReference type="Pfam" id="PF05239">
    <property type="entry name" value="PRC"/>
    <property type="match status" value="1"/>
</dbReference>
<comment type="caution">
    <text evidence="5">The sequence shown here is derived from an EMBL/GenBank/DDBJ whole genome shotgun (WGS) entry which is preliminary data.</text>
</comment>
<dbReference type="Proteomes" id="UP000285295">
    <property type="component" value="Unassembled WGS sequence"/>
</dbReference>
<evidence type="ECO:0000313" key="7">
    <source>
        <dbReference type="Proteomes" id="UP000284476"/>
    </source>
</evidence>
<reference evidence="6 7" key="1">
    <citation type="submission" date="2019-01" db="EMBL/GenBank/DDBJ databases">
        <title>Sinorhodobacter populi sp. nov. isolated from the symptomatic bark tissue of Populus euramericana canker.</title>
        <authorList>
            <person name="Xu G."/>
        </authorList>
    </citation>
    <scope>NUCLEOTIDE SEQUENCE [LARGE SCALE GENOMIC DNA]</scope>
    <source>
        <strain evidence="4 6">07D10-4-3</strain>
        <strain evidence="2 9">2D-5</strain>
        <strain evidence="5 8">D19-10-3-21</strain>
        <strain evidence="3 7">SK2B-1</strain>
    </source>
</reference>
<evidence type="ECO:0000313" key="5">
    <source>
        <dbReference type="EMBL" id="RWR31280.1"/>
    </source>
</evidence>
<dbReference type="SUPFAM" id="SSF50346">
    <property type="entry name" value="PRC-barrel domain"/>
    <property type="match status" value="1"/>
</dbReference>
<dbReference type="AlphaFoldDB" id="A0A443KER3"/>
<evidence type="ECO:0000259" key="1">
    <source>
        <dbReference type="Pfam" id="PF05239"/>
    </source>
</evidence>
<accession>A0A443KC15</accession>
<accession>A0A443JN68</accession>
<evidence type="ECO:0000313" key="3">
    <source>
        <dbReference type="EMBL" id="RWR21914.1"/>
    </source>
</evidence>
<dbReference type="EMBL" id="SAUY01000016">
    <property type="protein sequence ID" value="RWR30212.1"/>
    <property type="molecule type" value="Genomic_DNA"/>
</dbReference>
<dbReference type="OrthoDB" id="7274881at2"/>
<evidence type="ECO:0000313" key="9">
    <source>
        <dbReference type="Proteomes" id="UP000285710"/>
    </source>
</evidence>
<dbReference type="EMBL" id="SAUW01000009">
    <property type="protein sequence ID" value="RWR11990.1"/>
    <property type="molecule type" value="Genomic_DNA"/>
</dbReference>
<accession>A0A443IV92</accession>
<dbReference type="InterPro" id="IPR027275">
    <property type="entry name" value="PRC-brl_dom"/>
</dbReference>
<dbReference type="Proteomes" id="UP000284451">
    <property type="component" value="Unassembled WGS sequence"/>
</dbReference>
<protein>
    <submittedName>
        <fullName evidence="5">PRC-barrel domain containing protein</fullName>
    </submittedName>
</protein>
<dbReference type="EMBL" id="SAUZ01000007">
    <property type="protein sequence ID" value="RWR21914.1"/>
    <property type="molecule type" value="Genomic_DNA"/>
</dbReference>
<organism evidence="5 8">
    <name type="scientific">Paenirhodobacter populi</name>
    <dbReference type="NCBI Taxonomy" id="2306993"/>
    <lineage>
        <taxon>Bacteria</taxon>
        <taxon>Pseudomonadati</taxon>
        <taxon>Pseudomonadota</taxon>
        <taxon>Alphaproteobacteria</taxon>
        <taxon>Rhodobacterales</taxon>
        <taxon>Rhodobacter group</taxon>
        <taxon>Paenirhodobacter</taxon>
    </lineage>
</organism>
<dbReference type="InterPro" id="IPR011033">
    <property type="entry name" value="PRC_barrel-like_sf"/>
</dbReference>
<accession>A0A443KER3</accession>
<name>A0A443KER3_9RHOB</name>
<dbReference type="Proteomes" id="UP000284476">
    <property type="component" value="Unassembled WGS sequence"/>
</dbReference>
<reference evidence="6 7" key="2">
    <citation type="submission" date="2019-01" db="EMBL/GenBank/DDBJ databases">
        <authorList>
            <person name="Li Y."/>
        </authorList>
    </citation>
    <scope>NUCLEOTIDE SEQUENCE [LARGE SCALE GENOMIC DNA]</scope>
    <source>
        <strain evidence="4 6">07D10-4-3</strain>
        <strain evidence="2 9">2D-5</strain>
        <strain evidence="5 8">D19-10-3-21</strain>
        <strain evidence="3 7">SK2B-1</strain>
    </source>
</reference>
<evidence type="ECO:0000313" key="4">
    <source>
        <dbReference type="EMBL" id="RWR30212.1"/>
    </source>
</evidence>